<dbReference type="PANTHER" id="PTHR10146:SF14">
    <property type="entry name" value="PYRIDOXAL PHOSPHATE HOMEOSTASIS PROTEIN"/>
    <property type="match status" value="1"/>
</dbReference>
<dbReference type="Gene3D" id="3.20.20.10">
    <property type="entry name" value="Alanine racemase"/>
    <property type="match status" value="1"/>
</dbReference>
<dbReference type="AlphaFoldDB" id="A0A5C6A547"/>
<evidence type="ECO:0000256" key="3">
    <source>
        <dbReference type="PIRSR" id="PIRSR004848-1"/>
    </source>
</evidence>
<keyword evidence="1 2" id="KW-0663">Pyridoxal phosphate</keyword>
<dbReference type="SUPFAM" id="SSF51419">
    <property type="entry name" value="PLP-binding barrel"/>
    <property type="match status" value="1"/>
</dbReference>
<evidence type="ECO:0000313" key="7">
    <source>
        <dbReference type="Proteomes" id="UP000316213"/>
    </source>
</evidence>
<dbReference type="NCBIfam" id="TIGR00044">
    <property type="entry name" value="YggS family pyridoxal phosphate-dependent enzyme"/>
    <property type="match status" value="1"/>
</dbReference>
<evidence type="ECO:0000313" key="6">
    <source>
        <dbReference type="EMBL" id="TWT95092.1"/>
    </source>
</evidence>
<name>A0A5C6A547_9BACT</name>
<gene>
    <name evidence="6" type="ORF">Pla100_36730</name>
</gene>
<dbReference type="HAMAP" id="MF_02087">
    <property type="entry name" value="PLP_homeostasis"/>
    <property type="match status" value="1"/>
</dbReference>
<dbReference type="Proteomes" id="UP000316213">
    <property type="component" value="Unassembled WGS sequence"/>
</dbReference>
<comment type="cofactor">
    <cofactor evidence="3">
        <name>pyridoxal 5'-phosphate</name>
        <dbReference type="ChEBI" id="CHEBI:597326"/>
    </cofactor>
</comment>
<evidence type="ECO:0000259" key="5">
    <source>
        <dbReference type="Pfam" id="PF01168"/>
    </source>
</evidence>
<evidence type="ECO:0000256" key="2">
    <source>
        <dbReference type="HAMAP-Rule" id="MF_02087"/>
    </source>
</evidence>
<dbReference type="EMBL" id="SJPM01000007">
    <property type="protein sequence ID" value="TWT95092.1"/>
    <property type="molecule type" value="Genomic_DNA"/>
</dbReference>
<dbReference type="InterPro" id="IPR011078">
    <property type="entry name" value="PyrdxlP_homeostasis"/>
</dbReference>
<keyword evidence="7" id="KW-1185">Reference proteome</keyword>
<evidence type="ECO:0000256" key="1">
    <source>
        <dbReference type="ARBA" id="ARBA00022898"/>
    </source>
</evidence>
<sequence length="277" mass="30163">MPDMSRSVKMRSWYLFSDLSKILSMAAQPISSEQMRCGIEEAKSRIAENWHEVRASVADAARAAGRDADSVRIVGVAKYVDATITQWLVDAGCVELGENRPQSLIEKSGVLDGPIRWHQIGHLQRNKVRRLLSAEPVIHSVDSQRLLDEIHCEASQQARSVDVLIEVNVSDEDAKTGLPIEQAEAVLRQLVESRDSQSGEPGARIIGLMAMAGWGTTPDQAQRQFAKLRGLRDQLQTAVGIPLPELSMGMSGDYPAAIAEGATLVRIGSSLFSGVLP</sequence>
<feature type="domain" description="Alanine racemase N-terminal" evidence="5">
    <location>
        <begin position="48"/>
        <end position="272"/>
    </location>
</feature>
<organism evidence="6 7">
    <name type="scientific">Neorhodopirellula pilleata</name>
    <dbReference type="NCBI Taxonomy" id="2714738"/>
    <lineage>
        <taxon>Bacteria</taxon>
        <taxon>Pseudomonadati</taxon>
        <taxon>Planctomycetota</taxon>
        <taxon>Planctomycetia</taxon>
        <taxon>Pirellulales</taxon>
        <taxon>Pirellulaceae</taxon>
        <taxon>Neorhodopirellula</taxon>
    </lineage>
</organism>
<evidence type="ECO:0000256" key="4">
    <source>
        <dbReference type="RuleBase" id="RU004514"/>
    </source>
</evidence>
<reference evidence="6 7" key="1">
    <citation type="submission" date="2019-02" db="EMBL/GenBank/DDBJ databases">
        <title>Deep-cultivation of Planctomycetes and their phenomic and genomic characterization uncovers novel biology.</title>
        <authorList>
            <person name="Wiegand S."/>
            <person name="Jogler M."/>
            <person name="Boedeker C."/>
            <person name="Pinto D."/>
            <person name="Vollmers J."/>
            <person name="Rivas-Marin E."/>
            <person name="Kohn T."/>
            <person name="Peeters S.H."/>
            <person name="Heuer A."/>
            <person name="Rast P."/>
            <person name="Oberbeckmann S."/>
            <person name="Bunk B."/>
            <person name="Jeske O."/>
            <person name="Meyerdierks A."/>
            <person name="Storesund J.E."/>
            <person name="Kallscheuer N."/>
            <person name="Luecker S."/>
            <person name="Lage O.M."/>
            <person name="Pohl T."/>
            <person name="Merkel B.J."/>
            <person name="Hornburger P."/>
            <person name="Mueller R.-W."/>
            <person name="Bruemmer F."/>
            <person name="Labrenz M."/>
            <person name="Spormann A.M."/>
            <person name="Op Den Camp H."/>
            <person name="Overmann J."/>
            <person name="Amann R."/>
            <person name="Jetten M.S.M."/>
            <person name="Mascher T."/>
            <person name="Medema M.H."/>
            <person name="Devos D.P."/>
            <person name="Kaster A.-K."/>
            <person name="Ovreas L."/>
            <person name="Rohde M."/>
            <person name="Galperin M.Y."/>
            <person name="Jogler C."/>
        </authorList>
    </citation>
    <scope>NUCLEOTIDE SEQUENCE [LARGE SCALE GENOMIC DNA]</scope>
    <source>
        <strain evidence="6 7">Pla100</strain>
    </source>
</reference>
<dbReference type="CDD" id="cd00635">
    <property type="entry name" value="PLPDE_III_YBL036c_like"/>
    <property type="match status" value="1"/>
</dbReference>
<proteinExistence type="inferred from homology"/>
<comment type="similarity">
    <text evidence="2 4">Belongs to the pyridoxal phosphate-binding protein YggS/PROSC family.</text>
</comment>
<dbReference type="PIRSF" id="PIRSF004848">
    <property type="entry name" value="YBL036c_PLPDEIII"/>
    <property type="match status" value="1"/>
</dbReference>
<feature type="modified residue" description="N6-(pyridoxal phosphate)lysine" evidence="2 3">
    <location>
        <position position="78"/>
    </location>
</feature>
<dbReference type="PANTHER" id="PTHR10146">
    <property type="entry name" value="PROLINE SYNTHETASE CO-TRANSCRIBED BACTERIAL HOMOLOG PROTEIN"/>
    <property type="match status" value="1"/>
</dbReference>
<accession>A0A5C6A547</accession>
<protein>
    <recommendedName>
        <fullName evidence="2">Pyridoxal phosphate homeostasis protein</fullName>
        <shortName evidence="2">PLP homeostasis protein</shortName>
    </recommendedName>
</protein>
<comment type="function">
    <text evidence="2">Pyridoxal 5'-phosphate (PLP)-binding protein, which is involved in PLP homeostasis.</text>
</comment>
<dbReference type="Pfam" id="PF01168">
    <property type="entry name" value="Ala_racemase_N"/>
    <property type="match status" value="1"/>
</dbReference>
<comment type="caution">
    <text evidence="6">The sequence shown here is derived from an EMBL/GenBank/DDBJ whole genome shotgun (WGS) entry which is preliminary data.</text>
</comment>
<dbReference type="InterPro" id="IPR001608">
    <property type="entry name" value="Ala_racemase_N"/>
</dbReference>
<dbReference type="InterPro" id="IPR029066">
    <property type="entry name" value="PLP-binding_barrel"/>
</dbReference>
<dbReference type="GO" id="GO:0030170">
    <property type="term" value="F:pyridoxal phosphate binding"/>
    <property type="evidence" value="ECO:0007669"/>
    <property type="project" value="UniProtKB-UniRule"/>
</dbReference>